<dbReference type="AlphaFoldDB" id="A0A1I4TM55"/>
<keyword evidence="1" id="KW-0472">Membrane</keyword>
<dbReference type="Pfam" id="PF09933">
    <property type="entry name" value="DUF2165"/>
    <property type="match status" value="1"/>
</dbReference>
<proteinExistence type="predicted"/>
<dbReference type="RefSeq" id="WP_092046330.1">
    <property type="nucleotide sequence ID" value="NZ_FOTK01000055.1"/>
</dbReference>
<keyword evidence="3" id="KW-1185">Reference proteome</keyword>
<protein>
    <submittedName>
        <fullName evidence="2">Predicted small integral membrane protein</fullName>
    </submittedName>
</protein>
<sequence length="166" mass="17952">MVVIRLSKIVIVAGVALTCALAVLDNIVNPSENYSFVQHVLSMDTIESGAPILNRAITNPTLQKAAFAVIVTGEALTALLLWLSVILMLARLRAPATRFVQAKAFAIAGVSIGFLVWQAGFLGIGGEWFAMWMSKTWNGQEAAFRFTMIVLGALIYLVTPERDVEG</sequence>
<accession>A0A1I4TM55</accession>
<keyword evidence="1" id="KW-1133">Transmembrane helix</keyword>
<feature type="transmembrane region" description="Helical" evidence="1">
    <location>
        <begin position="102"/>
        <end position="122"/>
    </location>
</feature>
<evidence type="ECO:0000313" key="2">
    <source>
        <dbReference type="EMBL" id="SFM77735.1"/>
    </source>
</evidence>
<name>A0A1I4TM55_9HYPH</name>
<evidence type="ECO:0000256" key="1">
    <source>
        <dbReference type="SAM" id="Phobius"/>
    </source>
</evidence>
<feature type="transmembrane region" description="Helical" evidence="1">
    <location>
        <begin position="142"/>
        <end position="159"/>
    </location>
</feature>
<dbReference type="EMBL" id="FOTK01000055">
    <property type="protein sequence ID" value="SFM77735.1"/>
    <property type="molecule type" value="Genomic_DNA"/>
</dbReference>
<organism evidence="2 3">
    <name type="scientific">Methylobacterium pseudosasicola</name>
    <dbReference type="NCBI Taxonomy" id="582667"/>
    <lineage>
        <taxon>Bacteria</taxon>
        <taxon>Pseudomonadati</taxon>
        <taxon>Pseudomonadota</taxon>
        <taxon>Alphaproteobacteria</taxon>
        <taxon>Hyphomicrobiales</taxon>
        <taxon>Methylobacteriaceae</taxon>
        <taxon>Methylobacterium</taxon>
    </lineage>
</organism>
<dbReference type="STRING" id="582667.SAMN05192568_105527"/>
<dbReference type="Proteomes" id="UP000199048">
    <property type="component" value="Unassembled WGS sequence"/>
</dbReference>
<dbReference type="OrthoDB" id="7618855at2"/>
<reference evidence="3" key="1">
    <citation type="submission" date="2016-10" db="EMBL/GenBank/DDBJ databases">
        <authorList>
            <person name="Varghese N."/>
            <person name="Submissions S."/>
        </authorList>
    </citation>
    <scope>NUCLEOTIDE SEQUENCE [LARGE SCALE GENOMIC DNA]</scope>
    <source>
        <strain evidence="3">BL36</strain>
    </source>
</reference>
<gene>
    <name evidence="2" type="ORF">SAMN05192568_105527</name>
</gene>
<dbReference type="InterPro" id="IPR018681">
    <property type="entry name" value="DUF2165_transmembrane"/>
</dbReference>
<feature type="transmembrane region" description="Helical" evidence="1">
    <location>
        <begin position="65"/>
        <end position="90"/>
    </location>
</feature>
<keyword evidence="1" id="KW-0812">Transmembrane</keyword>
<evidence type="ECO:0000313" key="3">
    <source>
        <dbReference type="Proteomes" id="UP000199048"/>
    </source>
</evidence>